<dbReference type="AlphaFoldDB" id="A0A4C1UV25"/>
<proteinExistence type="predicted"/>
<evidence type="ECO:0000256" key="1">
    <source>
        <dbReference type="SAM" id="MobiDB-lite"/>
    </source>
</evidence>
<protein>
    <submittedName>
        <fullName evidence="2">Uncharacterized protein</fullName>
    </submittedName>
</protein>
<dbReference type="Proteomes" id="UP000299102">
    <property type="component" value="Unassembled WGS sequence"/>
</dbReference>
<dbReference type="EMBL" id="BGZK01000229">
    <property type="protein sequence ID" value="GBP30149.1"/>
    <property type="molecule type" value="Genomic_DNA"/>
</dbReference>
<feature type="region of interest" description="Disordered" evidence="1">
    <location>
        <begin position="58"/>
        <end position="89"/>
    </location>
</feature>
<evidence type="ECO:0000313" key="2">
    <source>
        <dbReference type="EMBL" id="GBP30149.1"/>
    </source>
</evidence>
<feature type="compositionally biased region" description="Polar residues" evidence="1">
    <location>
        <begin position="76"/>
        <end position="89"/>
    </location>
</feature>
<feature type="region of interest" description="Disordered" evidence="1">
    <location>
        <begin position="1"/>
        <end position="40"/>
    </location>
</feature>
<evidence type="ECO:0000313" key="3">
    <source>
        <dbReference type="Proteomes" id="UP000299102"/>
    </source>
</evidence>
<sequence length="102" mass="11125">MTGKPLKYAAADRRRGGGVAADAGPSAARRPPPAARRSVPLKQKYLENDARRNRCESVLRSGRDRGPTTAPVDNVESPTRNLILSSTDYGSDNFRKLTVEMI</sequence>
<reference evidence="2 3" key="1">
    <citation type="journal article" date="2019" name="Commun. Biol.">
        <title>The bagworm genome reveals a unique fibroin gene that provides high tensile strength.</title>
        <authorList>
            <person name="Kono N."/>
            <person name="Nakamura H."/>
            <person name="Ohtoshi R."/>
            <person name="Tomita M."/>
            <person name="Numata K."/>
            <person name="Arakawa K."/>
        </authorList>
    </citation>
    <scope>NUCLEOTIDE SEQUENCE [LARGE SCALE GENOMIC DNA]</scope>
</reference>
<gene>
    <name evidence="2" type="ORF">EVAR_94994_1</name>
</gene>
<feature type="compositionally biased region" description="Low complexity" evidence="1">
    <location>
        <begin position="20"/>
        <end position="40"/>
    </location>
</feature>
<name>A0A4C1UV25_EUMVA</name>
<comment type="caution">
    <text evidence="2">The sequence shown here is derived from an EMBL/GenBank/DDBJ whole genome shotgun (WGS) entry which is preliminary data.</text>
</comment>
<organism evidence="2 3">
    <name type="scientific">Eumeta variegata</name>
    <name type="common">Bagworm moth</name>
    <name type="synonym">Eumeta japonica</name>
    <dbReference type="NCBI Taxonomy" id="151549"/>
    <lineage>
        <taxon>Eukaryota</taxon>
        <taxon>Metazoa</taxon>
        <taxon>Ecdysozoa</taxon>
        <taxon>Arthropoda</taxon>
        <taxon>Hexapoda</taxon>
        <taxon>Insecta</taxon>
        <taxon>Pterygota</taxon>
        <taxon>Neoptera</taxon>
        <taxon>Endopterygota</taxon>
        <taxon>Lepidoptera</taxon>
        <taxon>Glossata</taxon>
        <taxon>Ditrysia</taxon>
        <taxon>Tineoidea</taxon>
        <taxon>Psychidae</taxon>
        <taxon>Oiketicinae</taxon>
        <taxon>Eumeta</taxon>
    </lineage>
</organism>
<accession>A0A4C1UV25</accession>
<keyword evidence="3" id="KW-1185">Reference proteome</keyword>